<comment type="catalytic activity">
    <reaction evidence="8">
        <text>L-tyrosyl-[protein] + ATP = O-phospho-L-tyrosyl-[protein] + ADP + H(+)</text>
        <dbReference type="Rhea" id="RHEA:10596"/>
        <dbReference type="Rhea" id="RHEA-COMP:10136"/>
        <dbReference type="Rhea" id="RHEA-COMP:20101"/>
        <dbReference type="ChEBI" id="CHEBI:15378"/>
        <dbReference type="ChEBI" id="CHEBI:30616"/>
        <dbReference type="ChEBI" id="CHEBI:46858"/>
        <dbReference type="ChEBI" id="CHEBI:61978"/>
        <dbReference type="ChEBI" id="CHEBI:456216"/>
        <dbReference type="EC" id="2.7.10.2"/>
    </reaction>
</comment>
<evidence type="ECO:0000313" key="10">
    <source>
        <dbReference type="EMBL" id="MCH7321041.1"/>
    </source>
</evidence>
<dbReference type="InterPro" id="IPR025669">
    <property type="entry name" value="AAA_dom"/>
</dbReference>
<evidence type="ECO:0000256" key="7">
    <source>
        <dbReference type="ARBA" id="ARBA00023137"/>
    </source>
</evidence>
<dbReference type="Proteomes" id="UP001316087">
    <property type="component" value="Unassembled WGS sequence"/>
</dbReference>
<evidence type="ECO:0000256" key="4">
    <source>
        <dbReference type="ARBA" id="ARBA00022741"/>
    </source>
</evidence>
<keyword evidence="7" id="KW-0829">Tyrosine-protein kinase</keyword>
<dbReference type="EMBL" id="JAKZFC010000001">
    <property type="protein sequence ID" value="MCH7321041.1"/>
    <property type="molecule type" value="Genomic_DNA"/>
</dbReference>
<keyword evidence="11" id="KW-1185">Reference proteome</keyword>
<evidence type="ECO:0000256" key="3">
    <source>
        <dbReference type="ARBA" id="ARBA00022679"/>
    </source>
</evidence>
<evidence type="ECO:0000259" key="9">
    <source>
        <dbReference type="Pfam" id="PF13614"/>
    </source>
</evidence>
<dbReference type="GO" id="GO:0016301">
    <property type="term" value="F:kinase activity"/>
    <property type="evidence" value="ECO:0007669"/>
    <property type="project" value="UniProtKB-KW"/>
</dbReference>
<reference evidence="10 11" key="1">
    <citation type="submission" date="2022-03" db="EMBL/GenBank/DDBJ databases">
        <authorList>
            <person name="Jo J.-H."/>
            <person name="Im W.-T."/>
        </authorList>
    </citation>
    <scope>NUCLEOTIDE SEQUENCE [LARGE SCALE GENOMIC DNA]</scope>
    <source>
        <strain evidence="10 11">MA9</strain>
    </source>
</reference>
<dbReference type="Pfam" id="PF13614">
    <property type="entry name" value="AAA_31"/>
    <property type="match status" value="1"/>
</dbReference>
<name>A0ABS9U9M8_9BACL</name>
<dbReference type="InterPro" id="IPR027417">
    <property type="entry name" value="P-loop_NTPase"/>
</dbReference>
<dbReference type="PANTHER" id="PTHR32309">
    <property type="entry name" value="TYROSINE-PROTEIN KINASE"/>
    <property type="match status" value="1"/>
</dbReference>
<dbReference type="NCBIfam" id="TIGR01007">
    <property type="entry name" value="eps_fam"/>
    <property type="match status" value="1"/>
</dbReference>
<evidence type="ECO:0000313" key="11">
    <source>
        <dbReference type="Proteomes" id="UP001316087"/>
    </source>
</evidence>
<proteinExistence type="inferred from homology"/>
<dbReference type="Gene3D" id="3.40.50.300">
    <property type="entry name" value="P-loop containing nucleotide triphosphate hydrolases"/>
    <property type="match status" value="1"/>
</dbReference>
<dbReference type="InterPro" id="IPR050445">
    <property type="entry name" value="Bact_polysacc_biosynth/exp"/>
</dbReference>
<comment type="similarity">
    <text evidence="1">Belongs to the CpsD/CapB family.</text>
</comment>
<dbReference type="CDD" id="cd05387">
    <property type="entry name" value="BY-kinase"/>
    <property type="match status" value="1"/>
</dbReference>
<sequence>MLSKLARNLITFSDTKSIISEQFRTIRANITFSMPDQELKTILVTSSTPGEGKSTNVANLGVVFAQEGKRVLIIDGDLRKPTLHHTFKTFNKVGLSNVIAKKATINEAIQETFIFGLHVLTSGPIPPNPAELLSSKSMDALILDVKRDFDIVIIDAPPLLSVSDAQILANKCDGTVLIVNTGVVEKEAVRKANVILSNSQSIIIGVVLNNYVTPKHQHYYNEYSFGE</sequence>
<keyword evidence="5 10" id="KW-0418">Kinase</keyword>
<evidence type="ECO:0000256" key="6">
    <source>
        <dbReference type="ARBA" id="ARBA00022840"/>
    </source>
</evidence>
<evidence type="ECO:0000256" key="1">
    <source>
        <dbReference type="ARBA" id="ARBA00007316"/>
    </source>
</evidence>
<dbReference type="PANTHER" id="PTHR32309:SF13">
    <property type="entry name" value="FERRIC ENTEROBACTIN TRANSPORT PROTEIN FEPE"/>
    <property type="match status" value="1"/>
</dbReference>
<organism evidence="10 11">
    <name type="scientific">Solibacillus palustris</name>
    <dbReference type="NCBI Taxonomy" id="2908203"/>
    <lineage>
        <taxon>Bacteria</taxon>
        <taxon>Bacillati</taxon>
        <taxon>Bacillota</taxon>
        <taxon>Bacilli</taxon>
        <taxon>Bacillales</taxon>
        <taxon>Caryophanaceae</taxon>
        <taxon>Solibacillus</taxon>
    </lineage>
</organism>
<gene>
    <name evidence="10" type="ORF">LZ480_03980</name>
</gene>
<dbReference type="SUPFAM" id="SSF52540">
    <property type="entry name" value="P-loop containing nucleoside triphosphate hydrolases"/>
    <property type="match status" value="1"/>
</dbReference>
<accession>A0ABS9U9M8</accession>
<evidence type="ECO:0000256" key="2">
    <source>
        <dbReference type="ARBA" id="ARBA00011903"/>
    </source>
</evidence>
<keyword evidence="4" id="KW-0547">Nucleotide-binding</keyword>
<dbReference type="InterPro" id="IPR005702">
    <property type="entry name" value="Wzc-like_C"/>
</dbReference>
<evidence type="ECO:0000256" key="8">
    <source>
        <dbReference type="ARBA" id="ARBA00051245"/>
    </source>
</evidence>
<protein>
    <recommendedName>
        <fullName evidence="2">non-specific protein-tyrosine kinase</fullName>
        <ecNumber evidence="2">2.7.10.2</ecNumber>
    </recommendedName>
</protein>
<dbReference type="EC" id="2.7.10.2" evidence="2"/>
<keyword evidence="3" id="KW-0808">Transferase</keyword>
<evidence type="ECO:0000256" key="5">
    <source>
        <dbReference type="ARBA" id="ARBA00022777"/>
    </source>
</evidence>
<feature type="domain" description="AAA" evidence="9">
    <location>
        <begin position="40"/>
        <end position="170"/>
    </location>
</feature>
<keyword evidence="6" id="KW-0067">ATP-binding</keyword>
<comment type="caution">
    <text evidence="10">The sequence shown here is derived from an EMBL/GenBank/DDBJ whole genome shotgun (WGS) entry which is preliminary data.</text>
</comment>